<dbReference type="AlphaFoldDB" id="A0A4Y7RNH6"/>
<keyword evidence="1" id="KW-0812">Transmembrane</keyword>
<dbReference type="Proteomes" id="UP000297597">
    <property type="component" value="Unassembled WGS sequence"/>
</dbReference>
<comment type="caution">
    <text evidence="2">The sequence shown here is derived from an EMBL/GenBank/DDBJ whole genome shotgun (WGS) entry which is preliminary data.</text>
</comment>
<keyword evidence="3" id="KW-1185">Reference proteome</keyword>
<name>A0A4Y7RNH6_9FIRM</name>
<gene>
    <name evidence="2" type="ORF">Pmgp_02522</name>
</gene>
<reference evidence="2 3" key="1">
    <citation type="journal article" date="2018" name="Environ. Microbiol.">
        <title>Novel energy conservation strategies and behaviour of Pelotomaculum schinkii driving syntrophic propionate catabolism.</title>
        <authorList>
            <person name="Hidalgo-Ahumada C.A.P."/>
            <person name="Nobu M.K."/>
            <person name="Narihiro T."/>
            <person name="Tamaki H."/>
            <person name="Liu W.T."/>
            <person name="Kamagata Y."/>
            <person name="Stams A.J.M."/>
            <person name="Imachi H."/>
            <person name="Sousa D.Z."/>
        </authorList>
    </citation>
    <scope>NUCLEOTIDE SEQUENCE [LARGE SCALE GENOMIC DNA]</scope>
    <source>
        <strain evidence="2 3">MGP</strain>
    </source>
</reference>
<feature type="transmembrane region" description="Helical" evidence="1">
    <location>
        <begin position="26"/>
        <end position="49"/>
    </location>
</feature>
<organism evidence="2 3">
    <name type="scientific">Pelotomaculum propionicicum</name>
    <dbReference type="NCBI Taxonomy" id="258475"/>
    <lineage>
        <taxon>Bacteria</taxon>
        <taxon>Bacillati</taxon>
        <taxon>Bacillota</taxon>
        <taxon>Clostridia</taxon>
        <taxon>Eubacteriales</taxon>
        <taxon>Desulfotomaculaceae</taxon>
        <taxon>Pelotomaculum</taxon>
    </lineage>
</organism>
<evidence type="ECO:0000256" key="1">
    <source>
        <dbReference type="SAM" id="Phobius"/>
    </source>
</evidence>
<keyword evidence="1" id="KW-1133">Transmembrane helix</keyword>
<accession>A0A4Y7RNH6</accession>
<sequence>MAAPAAITLAVKAAITAATDKRTRQAVGVIIAALLAPAILIVVVIVSLLSAAANHNNAAIDLSFNGGAISSQVPAGFLCSVLRRGKSPNGWCGIPGLR</sequence>
<keyword evidence="1" id="KW-0472">Membrane</keyword>
<proteinExistence type="predicted"/>
<dbReference type="EMBL" id="QFFZ01000030">
    <property type="protein sequence ID" value="TEB10222.1"/>
    <property type="molecule type" value="Genomic_DNA"/>
</dbReference>
<protein>
    <submittedName>
        <fullName evidence="2">Uncharacterized protein</fullName>
    </submittedName>
</protein>
<evidence type="ECO:0000313" key="2">
    <source>
        <dbReference type="EMBL" id="TEB10222.1"/>
    </source>
</evidence>
<evidence type="ECO:0000313" key="3">
    <source>
        <dbReference type="Proteomes" id="UP000297597"/>
    </source>
</evidence>